<evidence type="ECO:0000313" key="1">
    <source>
        <dbReference type="EMBL" id="SVE17828.1"/>
    </source>
</evidence>
<protein>
    <submittedName>
        <fullName evidence="1">Uncharacterized protein</fullName>
    </submittedName>
</protein>
<proteinExistence type="predicted"/>
<name>A0A383BEF3_9ZZZZ</name>
<dbReference type="PROSITE" id="PS51257">
    <property type="entry name" value="PROKAR_LIPOPROTEIN"/>
    <property type="match status" value="1"/>
</dbReference>
<organism evidence="1">
    <name type="scientific">marine metagenome</name>
    <dbReference type="NCBI Taxonomy" id="408172"/>
    <lineage>
        <taxon>unclassified sequences</taxon>
        <taxon>metagenomes</taxon>
        <taxon>ecological metagenomes</taxon>
    </lineage>
</organism>
<feature type="non-terminal residue" evidence="1">
    <location>
        <position position="24"/>
    </location>
</feature>
<sequence length="24" mass="2903">MKKFYTKYRVLLITLLVWIGGCQQ</sequence>
<gene>
    <name evidence="1" type="ORF">METZ01_LOCUS470682</name>
</gene>
<dbReference type="AlphaFoldDB" id="A0A383BEF3"/>
<dbReference type="EMBL" id="UINC01199413">
    <property type="protein sequence ID" value="SVE17828.1"/>
    <property type="molecule type" value="Genomic_DNA"/>
</dbReference>
<reference evidence="1" key="1">
    <citation type="submission" date="2018-05" db="EMBL/GenBank/DDBJ databases">
        <authorList>
            <person name="Lanie J.A."/>
            <person name="Ng W.-L."/>
            <person name="Kazmierczak K.M."/>
            <person name="Andrzejewski T.M."/>
            <person name="Davidsen T.M."/>
            <person name="Wayne K.J."/>
            <person name="Tettelin H."/>
            <person name="Glass J.I."/>
            <person name="Rusch D."/>
            <person name="Podicherti R."/>
            <person name="Tsui H.-C.T."/>
            <person name="Winkler M.E."/>
        </authorList>
    </citation>
    <scope>NUCLEOTIDE SEQUENCE</scope>
</reference>
<accession>A0A383BEF3</accession>